<dbReference type="Bgee" id="WBGene00016501">
    <property type="expression patterns" value="Expressed in germ line (C elegans) and 4 other cell types or tissues"/>
</dbReference>
<reference evidence="2 3" key="1">
    <citation type="journal article" date="1998" name="Science">
        <title>Genome sequence of the nematode C. elegans: a platform for investigating biology.</title>
        <authorList>
            <consortium name="The C. elegans sequencing consortium"/>
            <person name="Sulson J.E."/>
            <person name="Waterston R."/>
        </authorList>
    </citation>
    <scope>NUCLEOTIDE SEQUENCE [LARGE SCALE GENOMIC DNA]</scope>
    <source>
        <strain evidence="2 3">Bristol N2</strain>
    </source>
</reference>
<dbReference type="EMBL" id="BX284605">
    <property type="protein sequence ID" value="CCD66951.1"/>
    <property type="molecule type" value="Genomic_DNA"/>
</dbReference>
<dbReference type="PaxDb" id="6239-C37C3.9"/>
<feature type="domain" description="BTB" evidence="1">
    <location>
        <begin position="54"/>
        <end position="122"/>
    </location>
</feature>
<sequence>MRPYIINQTEQAQARFGINNDFPVNVILMQPTTSHETFLEGSDYVDFESTSKLRNWPIIVGNQKYFVDPAIFARNSDYFRILMENKFFLEGAIKQLNILDESPEDILKLITVISPNSLGLYPDVIDEQNVCTVLRLCDKYLMTNLKQNCVDYLKDYNPDSREPTDIFHLFYHLCFSLNAEYEHDHSLADVALEAMFVCLVELFNSTNVTKFYRFLIELQRKSGEKDSENLKRVTDAVLHGGSIFKHRISFSEEVQGLGCHQCSMRPPARQSRSKNRKSFVLYLCKSCNREVCVQCRRSLCSRLFEDWINELRS</sequence>
<dbReference type="Proteomes" id="UP000001940">
    <property type="component" value="Chromosome V"/>
</dbReference>
<evidence type="ECO:0000313" key="2">
    <source>
        <dbReference type="EMBL" id="CCD66951.1"/>
    </source>
</evidence>
<keyword evidence="3" id="KW-1185">Reference proteome</keyword>
<dbReference type="RefSeq" id="NP_505023.1">
    <property type="nucleotide sequence ID" value="NM_072622.8"/>
</dbReference>
<name>Q22917_CAEEL</name>
<dbReference type="PIR" id="T34400">
    <property type="entry name" value="T34400"/>
</dbReference>
<dbReference type="HOGENOM" id="CLU_892086_0_0_1"/>
<dbReference type="OMA" id="QGLGCHQ"/>
<dbReference type="Gene3D" id="3.30.710.10">
    <property type="entry name" value="Potassium Channel Kv1.1, Chain A"/>
    <property type="match status" value="1"/>
</dbReference>
<proteinExistence type="predicted"/>
<evidence type="ECO:0000259" key="1">
    <source>
        <dbReference type="PROSITE" id="PS50097"/>
    </source>
</evidence>
<protein>
    <submittedName>
        <fullName evidence="2">BTB domain-containing protein</fullName>
    </submittedName>
</protein>
<evidence type="ECO:0000313" key="3">
    <source>
        <dbReference type="Proteomes" id="UP000001940"/>
    </source>
</evidence>
<dbReference type="InterPro" id="IPR000210">
    <property type="entry name" value="BTB/POZ_dom"/>
</dbReference>
<dbReference type="SMR" id="Q22917"/>
<dbReference type="WormBase" id="C37C3.9">
    <property type="protein sequence ID" value="CE27368"/>
    <property type="gene ID" value="WBGene00016501"/>
</dbReference>
<dbReference type="SUPFAM" id="SSF54695">
    <property type="entry name" value="POZ domain"/>
    <property type="match status" value="1"/>
</dbReference>
<dbReference type="CTD" id="179164"/>
<dbReference type="AGR" id="WB:WBGene00016501"/>
<accession>Q22917</accession>
<dbReference type="PROSITE" id="PS50097">
    <property type="entry name" value="BTB"/>
    <property type="match status" value="1"/>
</dbReference>
<dbReference type="OrthoDB" id="5772012at2759"/>
<dbReference type="SMART" id="SM00225">
    <property type="entry name" value="BTB"/>
    <property type="match status" value="1"/>
</dbReference>
<dbReference type="eggNOG" id="ENOG502T1BG">
    <property type="taxonomic scope" value="Eukaryota"/>
</dbReference>
<dbReference type="UCSC" id="C37C3.9">
    <property type="organism name" value="c. elegans"/>
</dbReference>
<dbReference type="FunCoup" id="Q22917">
    <property type="interactions" value="213"/>
</dbReference>
<evidence type="ECO:0000313" key="4">
    <source>
        <dbReference type="WormBase" id="C37C3.9"/>
    </source>
</evidence>
<dbReference type="STRING" id="6239.C37C3.9.1"/>
<dbReference type="AlphaFoldDB" id="Q22917"/>
<dbReference type="InterPro" id="IPR011333">
    <property type="entry name" value="SKP1/BTB/POZ_sf"/>
</dbReference>
<organism evidence="2 3">
    <name type="scientific">Caenorhabditis elegans</name>
    <dbReference type="NCBI Taxonomy" id="6239"/>
    <lineage>
        <taxon>Eukaryota</taxon>
        <taxon>Metazoa</taxon>
        <taxon>Ecdysozoa</taxon>
        <taxon>Nematoda</taxon>
        <taxon>Chromadorea</taxon>
        <taxon>Rhabditida</taxon>
        <taxon>Rhabditina</taxon>
        <taxon>Rhabditomorpha</taxon>
        <taxon>Rhabditoidea</taxon>
        <taxon>Rhabditidae</taxon>
        <taxon>Peloderinae</taxon>
        <taxon>Caenorhabditis</taxon>
    </lineage>
</organism>
<gene>
    <name evidence="2 4" type="ORF">C37C3.9</name>
    <name evidence="2" type="ORF">CELE_C37C3.9</name>
</gene>
<dbReference type="InParanoid" id="Q22917"/>
<dbReference type="KEGG" id="cel:CELE_C37C3.9"/>
<dbReference type="Pfam" id="PF00651">
    <property type="entry name" value="BTB"/>
    <property type="match status" value="1"/>
</dbReference>
<dbReference type="GeneID" id="179164"/>